<protein>
    <submittedName>
        <fullName evidence="2">Uncharacterized protein</fullName>
    </submittedName>
</protein>
<sequence length="74" mass="8526">MSGKHGRKPGQMADKVKQGMKDQGQRMENDMDRMADEARRDRDRLGAGMKKDAQQGRADMKEMSKDAKRKLQHH</sequence>
<evidence type="ECO:0000313" key="2">
    <source>
        <dbReference type="EMBL" id="AYF76744.1"/>
    </source>
</evidence>
<evidence type="ECO:0000313" key="3">
    <source>
        <dbReference type="Proteomes" id="UP000267164"/>
    </source>
</evidence>
<name>A0A386ZHZ3_9NOCA</name>
<reference evidence="2 3" key="1">
    <citation type="submission" date="2018-09" db="EMBL/GenBank/DDBJ databases">
        <title>Nocardia yunnanensis sp. nov., an actinomycete isolated from a soil sample.</title>
        <authorList>
            <person name="Zhang J."/>
        </authorList>
    </citation>
    <scope>NUCLEOTIDE SEQUENCE [LARGE SCALE GENOMIC DNA]</scope>
    <source>
        <strain evidence="2 3">CFHS0054</strain>
    </source>
</reference>
<dbReference type="OrthoDB" id="4568744at2"/>
<dbReference type="EMBL" id="CP032568">
    <property type="protein sequence ID" value="AYF76744.1"/>
    <property type="molecule type" value="Genomic_DNA"/>
</dbReference>
<dbReference type="KEGG" id="nyu:D7D52_26320"/>
<evidence type="ECO:0000256" key="1">
    <source>
        <dbReference type="SAM" id="MobiDB-lite"/>
    </source>
</evidence>
<dbReference type="AlphaFoldDB" id="A0A386ZHZ3"/>
<dbReference type="Proteomes" id="UP000267164">
    <property type="component" value="Chromosome"/>
</dbReference>
<organism evidence="2 3">
    <name type="scientific">Nocardia yunnanensis</name>
    <dbReference type="NCBI Taxonomy" id="2382165"/>
    <lineage>
        <taxon>Bacteria</taxon>
        <taxon>Bacillati</taxon>
        <taxon>Actinomycetota</taxon>
        <taxon>Actinomycetes</taxon>
        <taxon>Mycobacteriales</taxon>
        <taxon>Nocardiaceae</taxon>
        <taxon>Nocardia</taxon>
    </lineage>
</organism>
<feature type="compositionally biased region" description="Basic and acidic residues" evidence="1">
    <location>
        <begin position="14"/>
        <end position="66"/>
    </location>
</feature>
<accession>A0A386ZHZ3</accession>
<keyword evidence="3" id="KW-1185">Reference proteome</keyword>
<gene>
    <name evidence="2" type="ORF">D7D52_26320</name>
</gene>
<feature type="region of interest" description="Disordered" evidence="1">
    <location>
        <begin position="1"/>
        <end position="74"/>
    </location>
</feature>
<proteinExistence type="predicted"/>
<dbReference type="RefSeq" id="WP_120740546.1">
    <property type="nucleotide sequence ID" value="NZ_CP032568.1"/>
</dbReference>